<gene>
    <name evidence="1" type="ORF">BEH_10250</name>
</gene>
<dbReference type="RefSeq" id="WP_046217154.1">
    <property type="nucleotide sequence ID" value="NZ_CP011974.1"/>
</dbReference>
<dbReference type="KEGG" id="beo:BEH_10250"/>
<accession>A0A0H4KFQ6</accession>
<evidence type="ECO:0000313" key="1">
    <source>
        <dbReference type="EMBL" id="AKO92440.1"/>
    </source>
</evidence>
<dbReference type="OrthoDB" id="7870017at2"/>
<sequence>MNVNNTTLLIILGCAIVTVIPRVLPFIIVRNVALPQPALKWLSYVPICILTALVVENFIIHTEQGLKIDWTVISVIIPTALIALWTKSLSLTVIVGVLLMAGIRYFIF</sequence>
<reference evidence="1 2" key="1">
    <citation type="journal article" date="2015" name="PLoS ONE">
        <title>Genome Sequence of Bacillus endophyticus and Analysis of Its Companion Mechanism in the Ketogulonigenium vulgare-Bacillus Strain Consortium.</title>
        <authorList>
            <person name="Jia N."/>
            <person name="Du J."/>
            <person name="Ding M.Z."/>
            <person name="Gao F."/>
            <person name="Yuan Y.J."/>
        </authorList>
    </citation>
    <scope>NUCLEOTIDE SEQUENCE [LARGE SCALE GENOMIC DNA]</scope>
    <source>
        <strain evidence="1 2">Hbe603</strain>
    </source>
</reference>
<organism evidence="1 2">
    <name type="scientific">Priestia filamentosa</name>
    <dbReference type="NCBI Taxonomy" id="1402861"/>
    <lineage>
        <taxon>Bacteria</taxon>
        <taxon>Bacillati</taxon>
        <taxon>Bacillota</taxon>
        <taxon>Bacilli</taxon>
        <taxon>Bacillales</taxon>
        <taxon>Bacillaceae</taxon>
        <taxon>Priestia</taxon>
    </lineage>
</organism>
<dbReference type="InterPro" id="IPR008407">
    <property type="entry name" value="Brnchd-chn_aa_trnsp_AzlD"/>
</dbReference>
<dbReference type="EMBL" id="CP011974">
    <property type="protein sequence ID" value="AKO92440.1"/>
    <property type="molecule type" value="Genomic_DNA"/>
</dbReference>
<keyword evidence="2" id="KW-1185">Reference proteome</keyword>
<dbReference type="Proteomes" id="UP000036202">
    <property type="component" value="Chromosome"/>
</dbReference>
<dbReference type="AlphaFoldDB" id="A0A0H4KFQ6"/>
<protein>
    <submittedName>
        <fullName evidence="1">Branched-chain amino acid transporter AzlD</fullName>
    </submittedName>
</protein>
<dbReference type="PATRIC" id="fig|135735.6.peg.2135"/>
<proteinExistence type="predicted"/>
<dbReference type="Pfam" id="PF05437">
    <property type="entry name" value="AzlD"/>
    <property type="match status" value="1"/>
</dbReference>
<reference evidence="2" key="2">
    <citation type="submission" date="2015-06" db="EMBL/GenBank/DDBJ databases">
        <title>Genome Sequence of Bacillus endophyticus and Analysis of its Companion Mechanism in the Ketogulonigenium vulgare-Bacillus strain Consortium.</title>
        <authorList>
            <person name="Jia N."/>
            <person name="Du J."/>
            <person name="Ding M.-Z."/>
            <person name="Gao F."/>
            <person name="Yuan Y.-J."/>
        </authorList>
    </citation>
    <scope>NUCLEOTIDE SEQUENCE [LARGE SCALE GENOMIC DNA]</scope>
    <source>
        <strain evidence="2">Hbe603</strain>
    </source>
</reference>
<name>A0A0H4KFQ6_9BACI</name>
<evidence type="ECO:0000313" key="2">
    <source>
        <dbReference type="Proteomes" id="UP000036202"/>
    </source>
</evidence>